<dbReference type="GO" id="GO:0005524">
    <property type="term" value="F:ATP binding"/>
    <property type="evidence" value="ECO:0007669"/>
    <property type="project" value="UniProtKB-KW"/>
</dbReference>
<dbReference type="Proteomes" id="UP000241964">
    <property type="component" value="Unassembled WGS sequence"/>
</dbReference>
<feature type="domain" description="ABC transporter" evidence="11">
    <location>
        <begin position="6"/>
        <end position="248"/>
    </location>
</feature>
<dbReference type="GO" id="GO:0015749">
    <property type="term" value="P:monosaccharide transmembrane transport"/>
    <property type="evidence" value="ECO:0007669"/>
    <property type="project" value="UniProtKB-ARBA"/>
</dbReference>
<comment type="caution">
    <text evidence="12">The sequence shown here is derived from an EMBL/GenBank/DDBJ whole genome shotgun (WGS) entry which is preliminary data.</text>
</comment>
<dbReference type="GO" id="GO:0016887">
    <property type="term" value="F:ATP hydrolysis activity"/>
    <property type="evidence" value="ECO:0007669"/>
    <property type="project" value="InterPro"/>
</dbReference>
<dbReference type="AlphaFoldDB" id="A0A2P8FVC2"/>
<reference evidence="12 13" key="1">
    <citation type="submission" date="2018-03" db="EMBL/GenBank/DDBJ databases">
        <title>Genomic Encyclopedia of Archaeal and Bacterial Type Strains, Phase II (KMG-II): from individual species to whole genera.</title>
        <authorList>
            <person name="Goeker M."/>
        </authorList>
    </citation>
    <scope>NUCLEOTIDE SEQUENCE [LARGE SCALE GENOMIC DNA]</scope>
    <source>
        <strain evidence="12 13">DSM 29057</strain>
    </source>
</reference>
<dbReference type="EMBL" id="PYAS01000011">
    <property type="protein sequence ID" value="PSL25657.1"/>
    <property type="molecule type" value="Genomic_DNA"/>
</dbReference>
<keyword evidence="13" id="KW-1185">Reference proteome</keyword>
<sequence>MSDYILRVKGISKSFSGVKALDNIHFDLKKGEVHALMGENGAGKSTFMKILIGLVVPDSGEVLLEGENLSGSHVTETLKKGISMIHQEILIIPELTVAQNIFLGREREVSGKGGILSGWLNDSEINRQAAALLDRMGVNIAPKAKMKHLSVAQMQMVEIAKAISNNAKVIIMDEPTSAISEKEVATLFQIIRDLKAQGVSIIYISHKMDEIFQISDTITVLRDGKYIGTKRAAELDQNALIAMMVGREIDQMFPEATQPVGHELLSVKNLGRAGKFANITFNVKSGEILGLAGLMGAGRTEIARAIFGLDHWDEGEISIKQTPIRARTPREAIDRGIGYVSEDRKGLGFIPRMSVKDNITLSSMNNHRKGGFINTHSEQSVTEQMIADLKIKTAGTGQHVTYLSGGNQQKVVIGRVLLASPEIIMLDEPTRGVDVGAKFEIYKLIRSLADRGMAIIMISSELPEILGLSDRILVLSKGKQTALLSKAEATQELIMRYAVA</sequence>
<feature type="domain" description="ABC transporter" evidence="11">
    <location>
        <begin position="260"/>
        <end position="500"/>
    </location>
</feature>
<keyword evidence="3" id="KW-0813">Transport</keyword>
<dbReference type="InterPro" id="IPR027417">
    <property type="entry name" value="P-loop_NTPase"/>
</dbReference>
<dbReference type="PROSITE" id="PS00211">
    <property type="entry name" value="ABC_TRANSPORTER_1"/>
    <property type="match status" value="1"/>
</dbReference>
<dbReference type="SUPFAM" id="SSF52540">
    <property type="entry name" value="P-loop containing nucleoside triphosphate hydrolases"/>
    <property type="match status" value="2"/>
</dbReference>
<dbReference type="RefSeq" id="WP_106597555.1">
    <property type="nucleotide sequence ID" value="NZ_PYAS01000011.1"/>
</dbReference>
<keyword evidence="6" id="KW-0677">Repeat</keyword>
<keyword evidence="4" id="KW-1003">Cell membrane</keyword>
<organism evidence="12 13">
    <name type="scientific">Dyadobacter jiangsuensis</name>
    <dbReference type="NCBI Taxonomy" id="1591085"/>
    <lineage>
        <taxon>Bacteria</taxon>
        <taxon>Pseudomonadati</taxon>
        <taxon>Bacteroidota</taxon>
        <taxon>Cytophagia</taxon>
        <taxon>Cytophagales</taxon>
        <taxon>Spirosomataceae</taxon>
        <taxon>Dyadobacter</taxon>
    </lineage>
</organism>
<protein>
    <submittedName>
        <fullName evidence="12">Monosaccharide ABC transporter ATP-binding protein (CUT2 family)</fullName>
    </submittedName>
</protein>
<dbReference type="InterPro" id="IPR003593">
    <property type="entry name" value="AAA+_ATPase"/>
</dbReference>
<evidence type="ECO:0000313" key="13">
    <source>
        <dbReference type="Proteomes" id="UP000241964"/>
    </source>
</evidence>
<proteinExistence type="predicted"/>
<evidence type="ECO:0000256" key="4">
    <source>
        <dbReference type="ARBA" id="ARBA00022475"/>
    </source>
</evidence>
<evidence type="ECO:0000256" key="7">
    <source>
        <dbReference type="ARBA" id="ARBA00022741"/>
    </source>
</evidence>
<comment type="subcellular location">
    <subcellularLocation>
        <location evidence="2">Cell inner membrane</location>
    </subcellularLocation>
    <subcellularLocation>
        <location evidence="1">Cell membrane</location>
        <topology evidence="1">Peripheral membrane protein</topology>
    </subcellularLocation>
</comment>
<evidence type="ECO:0000256" key="9">
    <source>
        <dbReference type="ARBA" id="ARBA00022967"/>
    </source>
</evidence>
<dbReference type="InterPro" id="IPR050107">
    <property type="entry name" value="ABC_carbohydrate_import_ATPase"/>
</dbReference>
<evidence type="ECO:0000256" key="2">
    <source>
        <dbReference type="ARBA" id="ARBA00004533"/>
    </source>
</evidence>
<evidence type="ECO:0000256" key="3">
    <source>
        <dbReference type="ARBA" id="ARBA00022448"/>
    </source>
</evidence>
<name>A0A2P8FVC2_9BACT</name>
<dbReference type="PANTHER" id="PTHR43790">
    <property type="entry name" value="CARBOHYDRATE TRANSPORT ATP-BINDING PROTEIN MG119-RELATED"/>
    <property type="match status" value="1"/>
</dbReference>
<keyword evidence="9" id="KW-1278">Translocase</keyword>
<dbReference type="GO" id="GO:0005886">
    <property type="term" value="C:plasma membrane"/>
    <property type="evidence" value="ECO:0007669"/>
    <property type="project" value="UniProtKB-SubCell"/>
</dbReference>
<dbReference type="InterPro" id="IPR017871">
    <property type="entry name" value="ABC_transporter-like_CS"/>
</dbReference>
<accession>A0A2P8FVC2</accession>
<dbReference type="FunFam" id="3.40.50.300:FF:000126">
    <property type="entry name" value="Galactose/methyl galactoside import ATP-binding protein MglA"/>
    <property type="match status" value="1"/>
</dbReference>
<dbReference type="Gene3D" id="3.40.50.300">
    <property type="entry name" value="P-loop containing nucleotide triphosphate hydrolases"/>
    <property type="match status" value="2"/>
</dbReference>
<evidence type="ECO:0000256" key="10">
    <source>
        <dbReference type="ARBA" id="ARBA00023136"/>
    </source>
</evidence>
<dbReference type="PROSITE" id="PS50893">
    <property type="entry name" value="ABC_TRANSPORTER_2"/>
    <property type="match status" value="2"/>
</dbReference>
<dbReference type="InterPro" id="IPR003439">
    <property type="entry name" value="ABC_transporter-like_ATP-bd"/>
</dbReference>
<dbReference type="CDD" id="cd03215">
    <property type="entry name" value="ABC_Carb_Monos_II"/>
    <property type="match status" value="1"/>
</dbReference>
<evidence type="ECO:0000256" key="5">
    <source>
        <dbReference type="ARBA" id="ARBA00022597"/>
    </source>
</evidence>
<dbReference type="SMART" id="SM00382">
    <property type="entry name" value="AAA"/>
    <property type="match status" value="2"/>
</dbReference>
<dbReference type="PANTHER" id="PTHR43790:SF9">
    <property type="entry name" value="GALACTOFURANOSE TRANSPORTER ATP-BINDING PROTEIN YTFR"/>
    <property type="match status" value="1"/>
</dbReference>
<evidence type="ECO:0000256" key="1">
    <source>
        <dbReference type="ARBA" id="ARBA00004202"/>
    </source>
</evidence>
<gene>
    <name evidence="12" type="ORF">CLV60_111108</name>
</gene>
<dbReference type="Pfam" id="PF00005">
    <property type="entry name" value="ABC_tran"/>
    <property type="match status" value="2"/>
</dbReference>
<dbReference type="CDD" id="cd03216">
    <property type="entry name" value="ABC_Carb_Monos_I"/>
    <property type="match status" value="1"/>
</dbReference>
<evidence type="ECO:0000256" key="8">
    <source>
        <dbReference type="ARBA" id="ARBA00022840"/>
    </source>
</evidence>
<keyword evidence="10" id="KW-0472">Membrane</keyword>
<keyword evidence="5" id="KW-0762">Sugar transport</keyword>
<dbReference type="FunFam" id="3.40.50.300:FF:000127">
    <property type="entry name" value="Ribose import ATP-binding protein RbsA"/>
    <property type="match status" value="1"/>
</dbReference>
<keyword evidence="8 12" id="KW-0067">ATP-binding</keyword>
<dbReference type="OrthoDB" id="1115710at2"/>
<keyword evidence="7" id="KW-0547">Nucleotide-binding</keyword>
<evidence type="ECO:0000259" key="11">
    <source>
        <dbReference type="PROSITE" id="PS50893"/>
    </source>
</evidence>
<evidence type="ECO:0000256" key="6">
    <source>
        <dbReference type="ARBA" id="ARBA00022737"/>
    </source>
</evidence>
<evidence type="ECO:0000313" key="12">
    <source>
        <dbReference type="EMBL" id="PSL25657.1"/>
    </source>
</evidence>